<accession>A0A0P7BB21</accession>
<dbReference type="SUPFAM" id="SSF49899">
    <property type="entry name" value="Concanavalin A-like lectins/glucanases"/>
    <property type="match status" value="1"/>
</dbReference>
<dbReference type="Pfam" id="PF26113">
    <property type="entry name" value="GH16_XgeA"/>
    <property type="match status" value="1"/>
</dbReference>
<dbReference type="PANTHER" id="PTHR10963">
    <property type="entry name" value="GLYCOSYL HYDROLASE-RELATED"/>
    <property type="match status" value="1"/>
</dbReference>
<evidence type="ECO:0000313" key="4">
    <source>
        <dbReference type="Proteomes" id="UP000050424"/>
    </source>
</evidence>
<dbReference type="Proteomes" id="UP000050424">
    <property type="component" value="Unassembled WGS sequence"/>
</dbReference>
<dbReference type="Gene3D" id="2.60.120.200">
    <property type="match status" value="1"/>
</dbReference>
<keyword evidence="1" id="KW-0732">Signal</keyword>
<dbReference type="OrthoDB" id="192832at2759"/>
<evidence type="ECO:0000313" key="3">
    <source>
        <dbReference type="EMBL" id="KPM39523.1"/>
    </source>
</evidence>
<proteinExistence type="predicted"/>
<organism evidence="3 4">
    <name type="scientific">Neonectria ditissima</name>
    <dbReference type="NCBI Taxonomy" id="78410"/>
    <lineage>
        <taxon>Eukaryota</taxon>
        <taxon>Fungi</taxon>
        <taxon>Dikarya</taxon>
        <taxon>Ascomycota</taxon>
        <taxon>Pezizomycotina</taxon>
        <taxon>Sordariomycetes</taxon>
        <taxon>Hypocreomycetidae</taxon>
        <taxon>Hypocreales</taxon>
        <taxon>Nectriaceae</taxon>
        <taxon>Neonectria</taxon>
    </lineage>
</organism>
<gene>
    <name evidence="3" type="ORF">AK830_g7056</name>
</gene>
<dbReference type="AlphaFoldDB" id="A0A0P7BB21"/>
<name>A0A0P7BB21_9HYPO</name>
<dbReference type="InterPro" id="IPR000757">
    <property type="entry name" value="Beta-glucanase-like"/>
</dbReference>
<dbReference type="EMBL" id="LKCW01000105">
    <property type="protein sequence ID" value="KPM39523.1"/>
    <property type="molecule type" value="Genomic_DNA"/>
</dbReference>
<evidence type="ECO:0000256" key="1">
    <source>
        <dbReference type="SAM" id="SignalP"/>
    </source>
</evidence>
<sequence>MFSRQVFTVFFSFLSLALAWAPPVYSGYNQVWTSTFEGAADSPPSTSQWNLIAGGIVNNGEYQKYTKTKANLRLSGKGTLQLIPHGDKTAPMGWTSGRVESNYKFTPVAGKLTRIQARLRLAGNPMVNKKGIWPAFWILGNSNRHGTKWPASGEIDIMENINGQKVAYGGVHCDVTPGGICNEPSGIVSTTGILDSNYHTWYVEFNRKSSTFKEQSITWYMDGKKFHSVTGAQIASAAVWKTLCQEPLFIILNVAVGGDWSGPPNSKTLGGAGSMMEVAYVAHYVSK</sequence>
<dbReference type="STRING" id="78410.A0A0P7BB21"/>
<feature type="signal peptide" evidence="1">
    <location>
        <begin position="1"/>
        <end position="26"/>
    </location>
</feature>
<comment type="caution">
    <text evidence="3">The sequence shown here is derived from an EMBL/GenBank/DDBJ whole genome shotgun (WGS) entry which is preliminary data.</text>
</comment>
<dbReference type="CDD" id="cd02182">
    <property type="entry name" value="GH16_Strep_laminarinase_like"/>
    <property type="match status" value="1"/>
</dbReference>
<evidence type="ECO:0000259" key="2">
    <source>
        <dbReference type="PROSITE" id="PS51762"/>
    </source>
</evidence>
<feature type="chain" id="PRO_5006135597" description="GH16 domain-containing protein" evidence="1">
    <location>
        <begin position="27"/>
        <end position="287"/>
    </location>
</feature>
<dbReference type="PROSITE" id="PS51762">
    <property type="entry name" value="GH16_2"/>
    <property type="match status" value="1"/>
</dbReference>
<dbReference type="InterPro" id="IPR013320">
    <property type="entry name" value="ConA-like_dom_sf"/>
</dbReference>
<feature type="domain" description="GH16" evidence="2">
    <location>
        <begin position="18"/>
        <end position="287"/>
    </location>
</feature>
<keyword evidence="4" id="KW-1185">Reference proteome</keyword>
<dbReference type="PANTHER" id="PTHR10963:SF60">
    <property type="entry name" value="GRAM-NEGATIVE BACTERIA-BINDING PROTEIN 1-RELATED"/>
    <property type="match status" value="1"/>
</dbReference>
<protein>
    <recommendedName>
        <fullName evidence="2">GH16 domain-containing protein</fullName>
    </recommendedName>
</protein>
<dbReference type="GO" id="GO:0005975">
    <property type="term" value="P:carbohydrate metabolic process"/>
    <property type="evidence" value="ECO:0007669"/>
    <property type="project" value="InterPro"/>
</dbReference>
<dbReference type="GO" id="GO:0004553">
    <property type="term" value="F:hydrolase activity, hydrolyzing O-glycosyl compounds"/>
    <property type="evidence" value="ECO:0007669"/>
    <property type="project" value="InterPro"/>
</dbReference>
<reference evidence="3 4" key="1">
    <citation type="submission" date="2015-09" db="EMBL/GenBank/DDBJ databases">
        <title>Draft genome of a European isolate of the apple canker pathogen Neonectria ditissima.</title>
        <authorList>
            <person name="Gomez-Cortecero A."/>
            <person name="Harrison R.J."/>
            <person name="Armitage A.D."/>
        </authorList>
    </citation>
    <scope>NUCLEOTIDE SEQUENCE [LARGE SCALE GENOMIC DNA]</scope>
    <source>
        <strain evidence="3 4">R09/05</strain>
    </source>
</reference>
<dbReference type="InterPro" id="IPR050546">
    <property type="entry name" value="Glycosyl_Hydrlase_16"/>
</dbReference>